<keyword evidence="6 10" id="KW-0368">Histidine biosynthesis</keyword>
<dbReference type="HAMAP" id="MF_00278">
    <property type="entry name" value="HisH"/>
    <property type="match status" value="1"/>
</dbReference>
<evidence type="ECO:0000256" key="5">
    <source>
        <dbReference type="ARBA" id="ARBA00022962"/>
    </source>
</evidence>
<evidence type="ECO:0000313" key="14">
    <source>
        <dbReference type="Proteomes" id="UP000004095"/>
    </source>
</evidence>
<dbReference type="Pfam" id="PF00117">
    <property type="entry name" value="GATase"/>
    <property type="match status" value="1"/>
</dbReference>
<comment type="caution">
    <text evidence="13">The sequence shown here is derived from an EMBL/GenBank/DDBJ whole genome shotgun (WGS) entry which is preliminary data.</text>
</comment>
<evidence type="ECO:0000256" key="11">
    <source>
        <dbReference type="PIRSR" id="PIRSR000495-1"/>
    </source>
</evidence>
<sequence length="201" mass="22419">MKVAILRYNAGNTQSVQYALERLGVTPLVTDDPALLTSADKVIFPGVGHAYSAMNYLKSKQLDQLIPQLKQPFLGICLGMQLLCEHSEEGDTACLGVFPVKVVKFDAHLAQQQSAKLKVPHMGWNNLQEMNGKITKGLTANDYVYFVHSYYVELADYTTAQTDHIVPFSAMLEKDNFHAAQFHPEKSSQQGSQIIQNFLEL</sequence>
<feature type="active site" evidence="10 11">
    <location>
        <position position="183"/>
    </location>
</feature>
<evidence type="ECO:0000256" key="3">
    <source>
        <dbReference type="ARBA" id="ARBA00022605"/>
    </source>
</evidence>
<dbReference type="PANTHER" id="PTHR42701">
    <property type="entry name" value="IMIDAZOLE GLYCEROL PHOSPHATE SYNTHASE SUBUNIT HISH"/>
    <property type="match status" value="1"/>
</dbReference>
<comment type="pathway">
    <text evidence="1 10">Amino-acid biosynthesis; L-histidine biosynthesis; L-histidine from 5-phospho-alpha-D-ribose 1-diphosphate: step 5/9.</text>
</comment>
<dbReference type="InterPro" id="IPR010139">
    <property type="entry name" value="Imidazole-glycPsynth_HisH"/>
</dbReference>
<feature type="active site" description="Nucleophile" evidence="10 11">
    <location>
        <position position="77"/>
    </location>
</feature>
<dbReference type="PANTHER" id="PTHR42701:SF1">
    <property type="entry name" value="IMIDAZOLE GLYCEROL PHOSPHATE SYNTHASE SUBUNIT HISH"/>
    <property type="match status" value="1"/>
</dbReference>
<dbReference type="OrthoDB" id="9807137at2"/>
<dbReference type="GO" id="GO:0000105">
    <property type="term" value="P:L-histidine biosynthetic process"/>
    <property type="evidence" value="ECO:0007669"/>
    <property type="project" value="UniProtKB-UniRule"/>
</dbReference>
<feature type="active site" evidence="10 11">
    <location>
        <position position="185"/>
    </location>
</feature>
<dbReference type="AlphaFoldDB" id="A1ZT21"/>
<dbReference type="GO" id="GO:0004359">
    <property type="term" value="F:glutaminase activity"/>
    <property type="evidence" value="ECO:0007669"/>
    <property type="project" value="UniProtKB-EC"/>
</dbReference>
<reference evidence="13 14" key="1">
    <citation type="submission" date="2007-01" db="EMBL/GenBank/DDBJ databases">
        <authorList>
            <person name="Haygood M."/>
            <person name="Podell S."/>
            <person name="Anderson C."/>
            <person name="Hopkinson B."/>
            <person name="Roe K."/>
            <person name="Barbeau K."/>
            <person name="Gaasterland T."/>
            <person name="Ferriera S."/>
            <person name="Johnson J."/>
            <person name="Kravitz S."/>
            <person name="Beeson K."/>
            <person name="Sutton G."/>
            <person name="Rogers Y.-H."/>
            <person name="Friedman R."/>
            <person name="Frazier M."/>
            <person name="Venter J.C."/>
        </authorList>
    </citation>
    <scope>NUCLEOTIDE SEQUENCE [LARGE SCALE GENOMIC DNA]</scope>
    <source>
        <strain evidence="13 14">ATCC 23134</strain>
    </source>
</reference>
<dbReference type="GO" id="GO:0016829">
    <property type="term" value="F:lyase activity"/>
    <property type="evidence" value="ECO:0007669"/>
    <property type="project" value="UniProtKB-KW"/>
</dbReference>
<evidence type="ECO:0000256" key="8">
    <source>
        <dbReference type="ARBA" id="ARBA00047838"/>
    </source>
</evidence>
<comment type="subcellular location">
    <subcellularLocation>
        <location evidence="10">Cytoplasm</location>
    </subcellularLocation>
</comment>
<comment type="catalytic activity">
    <reaction evidence="9 10">
        <text>L-glutamine + H2O = L-glutamate + NH4(+)</text>
        <dbReference type="Rhea" id="RHEA:15889"/>
        <dbReference type="ChEBI" id="CHEBI:15377"/>
        <dbReference type="ChEBI" id="CHEBI:28938"/>
        <dbReference type="ChEBI" id="CHEBI:29985"/>
        <dbReference type="ChEBI" id="CHEBI:58359"/>
        <dbReference type="EC" id="3.5.1.2"/>
    </reaction>
</comment>
<evidence type="ECO:0000256" key="2">
    <source>
        <dbReference type="ARBA" id="ARBA00011152"/>
    </source>
</evidence>
<dbReference type="GO" id="GO:0005737">
    <property type="term" value="C:cytoplasm"/>
    <property type="evidence" value="ECO:0007669"/>
    <property type="project" value="UniProtKB-SubCell"/>
</dbReference>
<dbReference type="InterPro" id="IPR029062">
    <property type="entry name" value="Class_I_gatase-like"/>
</dbReference>
<keyword evidence="14" id="KW-1185">Reference proteome</keyword>
<dbReference type="UniPathway" id="UPA00031">
    <property type="reaction ID" value="UER00010"/>
</dbReference>
<dbReference type="SUPFAM" id="SSF52317">
    <property type="entry name" value="Class I glutamine amidotransferase-like"/>
    <property type="match status" value="1"/>
</dbReference>
<organism evidence="13 14">
    <name type="scientific">Microscilla marina ATCC 23134</name>
    <dbReference type="NCBI Taxonomy" id="313606"/>
    <lineage>
        <taxon>Bacteria</taxon>
        <taxon>Pseudomonadati</taxon>
        <taxon>Bacteroidota</taxon>
        <taxon>Cytophagia</taxon>
        <taxon>Cytophagales</taxon>
        <taxon>Microscillaceae</taxon>
        <taxon>Microscilla</taxon>
    </lineage>
</organism>
<evidence type="ECO:0000259" key="12">
    <source>
        <dbReference type="Pfam" id="PF00117"/>
    </source>
</evidence>
<dbReference type="RefSeq" id="WP_002700919.1">
    <property type="nucleotide sequence ID" value="NZ_AAWS01000034.1"/>
</dbReference>
<dbReference type="Gene3D" id="3.40.50.880">
    <property type="match status" value="1"/>
</dbReference>
<dbReference type="InterPro" id="IPR017926">
    <property type="entry name" value="GATASE"/>
</dbReference>
<name>A1ZT21_MICM2</name>
<keyword evidence="7 10" id="KW-0456">Lyase</keyword>
<dbReference type="eggNOG" id="COG0118">
    <property type="taxonomic scope" value="Bacteria"/>
</dbReference>
<comment type="function">
    <text evidence="10">IGPS catalyzes the conversion of PRFAR and glutamine to IGP, AICAR and glutamate. The HisH subunit catalyzes the hydrolysis of glutamine to glutamate and ammonia as part of the synthesis of IGP and AICAR. The resulting ammonia molecule is channeled to the active site of HisF.</text>
</comment>
<evidence type="ECO:0000313" key="13">
    <source>
        <dbReference type="EMBL" id="EAY26411.1"/>
    </source>
</evidence>
<dbReference type="Proteomes" id="UP000004095">
    <property type="component" value="Unassembled WGS sequence"/>
</dbReference>
<evidence type="ECO:0000256" key="9">
    <source>
        <dbReference type="ARBA" id="ARBA00049534"/>
    </source>
</evidence>
<protein>
    <recommendedName>
        <fullName evidence="10">Imidazole glycerol phosphate synthase subunit HisH</fullName>
        <ecNumber evidence="10">4.3.2.10</ecNumber>
    </recommendedName>
    <alternativeName>
        <fullName evidence="10">IGP synthase glutaminase subunit</fullName>
        <ecNumber evidence="10">3.5.1.2</ecNumber>
    </alternativeName>
    <alternativeName>
        <fullName evidence="10">IGP synthase subunit HisH</fullName>
    </alternativeName>
    <alternativeName>
        <fullName evidence="10">ImGP synthase subunit HisH</fullName>
        <shortName evidence="10">IGPS subunit HisH</shortName>
    </alternativeName>
</protein>
<dbReference type="PROSITE" id="PS51273">
    <property type="entry name" value="GATASE_TYPE_1"/>
    <property type="match status" value="1"/>
</dbReference>
<evidence type="ECO:0000256" key="1">
    <source>
        <dbReference type="ARBA" id="ARBA00005091"/>
    </source>
</evidence>
<dbReference type="GO" id="GO:0000107">
    <property type="term" value="F:imidazoleglycerol-phosphate synthase activity"/>
    <property type="evidence" value="ECO:0007669"/>
    <property type="project" value="UniProtKB-UniRule"/>
</dbReference>
<dbReference type="PIRSF" id="PIRSF000495">
    <property type="entry name" value="Amidotransf_hisH"/>
    <property type="match status" value="1"/>
</dbReference>
<evidence type="ECO:0000256" key="4">
    <source>
        <dbReference type="ARBA" id="ARBA00022801"/>
    </source>
</evidence>
<keyword evidence="10" id="KW-0963">Cytoplasm</keyword>
<feature type="domain" description="Glutamine amidotransferase" evidence="12">
    <location>
        <begin position="12"/>
        <end position="199"/>
    </location>
</feature>
<evidence type="ECO:0000256" key="10">
    <source>
        <dbReference type="HAMAP-Rule" id="MF_00278"/>
    </source>
</evidence>
<keyword evidence="13" id="KW-0808">Transferase</keyword>
<comment type="catalytic activity">
    <reaction evidence="8 10">
        <text>5-[(5-phospho-1-deoxy-D-ribulos-1-ylimino)methylamino]-1-(5-phospho-beta-D-ribosyl)imidazole-4-carboxamide + L-glutamine = D-erythro-1-(imidazol-4-yl)glycerol 3-phosphate + 5-amino-1-(5-phospho-beta-D-ribosyl)imidazole-4-carboxamide + L-glutamate + H(+)</text>
        <dbReference type="Rhea" id="RHEA:24793"/>
        <dbReference type="ChEBI" id="CHEBI:15378"/>
        <dbReference type="ChEBI" id="CHEBI:29985"/>
        <dbReference type="ChEBI" id="CHEBI:58278"/>
        <dbReference type="ChEBI" id="CHEBI:58359"/>
        <dbReference type="ChEBI" id="CHEBI:58475"/>
        <dbReference type="ChEBI" id="CHEBI:58525"/>
        <dbReference type="EC" id="4.3.2.10"/>
    </reaction>
</comment>
<accession>A1ZT21</accession>
<dbReference type="EMBL" id="AAWS01000034">
    <property type="protein sequence ID" value="EAY26411.1"/>
    <property type="molecule type" value="Genomic_DNA"/>
</dbReference>
<keyword evidence="13" id="KW-0328">Glycosyltransferase</keyword>
<proteinExistence type="inferred from homology"/>
<keyword evidence="3 10" id="KW-0028">Amino-acid biosynthesis</keyword>
<dbReference type="CDD" id="cd01748">
    <property type="entry name" value="GATase1_IGP_Synthase"/>
    <property type="match status" value="1"/>
</dbReference>
<dbReference type="NCBIfam" id="TIGR01855">
    <property type="entry name" value="IMP_synth_hisH"/>
    <property type="match status" value="1"/>
</dbReference>
<gene>
    <name evidence="10" type="primary">hisH</name>
    <name evidence="13" type="ORF">M23134_07006</name>
</gene>
<evidence type="ECO:0000256" key="6">
    <source>
        <dbReference type="ARBA" id="ARBA00023102"/>
    </source>
</evidence>
<dbReference type="EC" id="3.5.1.2" evidence="10"/>
<keyword evidence="5 10" id="KW-0315">Glutamine amidotransferase</keyword>
<keyword evidence="4 10" id="KW-0378">Hydrolase</keyword>
<dbReference type="EC" id="4.3.2.10" evidence="10"/>
<comment type="subunit">
    <text evidence="2 10">Heterodimer of HisH and HisF.</text>
</comment>
<evidence type="ECO:0000256" key="7">
    <source>
        <dbReference type="ARBA" id="ARBA00023239"/>
    </source>
</evidence>